<protein>
    <submittedName>
        <fullName evidence="1">Uncharacterized protein</fullName>
    </submittedName>
</protein>
<name>A0A1F2P567_9EURY</name>
<dbReference type="AlphaFoldDB" id="A0A1F2P567"/>
<organism evidence="1 2">
    <name type="scientific">Candidatus Syntropharchaeum butanivorans</name>
    <dbReference type="NCBI Taxonomy" id="1839936"/>
    <lineage>
        <taxon>Archaea</taxon>
        <taxon>Methanobacteriati</taxon>
        <taxon>Methanobacteriota</taxon>
        <taxon>Stenosarchaea group</taxon>
        <taxon>Methanomicrobia</taxon>
        <taxon>Methanosarcinales</taxon>
        <taxon>ANME-2 cluster</taxon>
        <taxon>Candidatus Syntropharchaeum</taxon>
    </lineage>
</organism>
<dbReference type="EMBL" id="LYOR01000004">
    <property type="protein sequence ID" value="OFV66132.1"/>
    <property type="molecule type" value="Genomic_DNA"/>
</dbReference>
<sequence>MNFVKVHTVWAFGKAYIADDITLRIRKEKTGVMDGD</sequence>
<gene>
    <name evidence="1" type="ORF">SBU_001069</name>
</gene>
<proteinExistence type="predicted"/>
<keyword evidence="2" id="KW-1185">Reference proteome</keyword>
<evidence type="ECO:0000313" key="1">
    <source>
        <dbReference type="EMBL" id="OFV66132.1"/>
    </source>
</evidence>
<reference evidence="1" key="1">
    <citation type="submission" date="2016-05" db="EMBL/GenBank/DDBJ databases">
        <title>Microbial consortia oxidize butane by reversing methanogenesis.</title>
        <authorList>
            <person name="Laso-Perez R."/>
            <person name="Richter M."/>
            <person name="Wegener G."/>
            <person name="Musat F."/>
        </authorList>
    </citation>
    <scope>NUCLEOTIDE SEQUENCE [LARGE SCALE GENOMIC DNA]</scope>
    <source>
        <strain evidence="1">BOX1</strain>
    </source>
</reference>
<comment type="caution">
    <text evidence="1">The sequence shown here is derived from an EMBL/GenBank/DDBJ whole genome shotgun (WGS) entry which is preliminary data.</text>
</comment>
<evidence type="ECO:0000313" key="2">
    <source>
        <dbReference type="Proteomes" id="UP000185779"/>
    </source>
</evidence>
<accession>A0A1F2P567</accession>
<dbReference type="Proteomes" id="UP000185779">
    <property type="component" value="Unassembled WGS sequence"/>
</dbReference>